<dbReference type="Proteomes" id="UP000051682">
    <property type="component" value="Unassembled WGS sequence"/>
</dbReference>
<proteinExistence type="predicted"/>
<feature type="chain" id="PRO_5006203758" description="Outer membrane protein beta-barrel domain-containing protein" evidence="1">
    <location>
        <begin position="19"/>
        <end position="175"/>
    </location>
</feature>
<organism evidence="2 3">
    <name type="scientific">Chryseobacterium aquaticum</name>
    <dbReference type="NCBI Taxonomy" id="452084"/>
    <lineage>
        <taxon>Bacteria</taxon>
        <taxon>Pseudomonadati</taxon>
        <taxon>Bacteroidota</taxon>
        <taxon>Flavobacteriia</taxon>
        <taxon>Flavobacteriales</taxon>
        <taxon>Weeksellaceae</taxon>
        <taxon>Chryseobacterium group</taxon>
        <taxon>Chryseobacterium</taxon>
    </lineage>
</organism>
<reference evidence="2 3" key="1">
    <citation type="submission" date="2015-10" db="EMBL/GenBank/DDBJ databases">
        <title>Chryseobacterium aquaticum genome.</title>
        <authorList>
            <person name="Newman J.D."/>
            <person name="Ferguson M.B."/>
            <person name="Miller J.R."/>
        </authorList>
    </citation>
    <scope>NUCLEOTIDE SEQUENCE [LARGE SCALE GENOMIC DNA]</scope>
    <source>
        <strain evidence="2 3">KCTC 12483</strain>
    </source>
</reference>
<evidence type="ECO:0000256" key="1">
    <source>
        <dbReference type="SAM" id="SignalP"/>
    </source>
</evidence>
<dbReference type="AlphaFoldDB" id="A0A0Q3HW32"/>
<keyword evidence="1" id="KW-0732">Signal</keyword>
<sequence>MKKINLVLMLLISSAAFSQFSVASSPAETNKWTFGGGIGVGFGSNSYFNLQVAPRVGYKVTNDLEAGLVGSVSWQSSNSYKSTMFGFGPFVNYYFARSFFVSGNLQHFFVNYEDKFYDFKNNQQETALYLGGGYMQQIGNNSFMQIGLMYNVLYKENNSIFSSGLIPSVGFVVGL</sequence>
<keyword evidence="3" id="KW-1185">Reference proteome</keyword>
<dbReference type="RefSeq" id="WP_050377938.1">
    <property type="nucleotide sequence ID" value="NZ_LLYZ01000002.1"/>
</dbReference>
<evidence type="ECO:0008006" key="4">
    <source>
        <dbReference type="Google" id="ProtNLM"/>
    </source>
</evidence>
<dbReference type="OrthoDB" id="1148680at2"/>
<comment type="caution">
    <text evidence="2">The sequence shown here is derived from an EMBL/GenBank/DDBJ whole genome shotgun (WGS) entry which is preliminary data.</text>
</comment>
<protein>
    <recommendedName>
        <fullName evidence="4">Outer membrane protein beta-barrel domain-containing protein</fullName>
    </recommendedName>
</protein>
<name>A0A0Q3HW32_9FLAO</name>
<gene>
    <name evidence="2" type="ORF">AR438_02460</name>
</gene>
<feature type="signal peptide" evidence="1">
    <location>
        <begin position="1"/>
        <end position="18"/>
    </location>
</feature>
<evidence type="ECO:0000313" key="3">
    <source>
        <dbReference type="Proteomes" id="UP000051682"/>
    </source>
</evidence>
<evidence type="ECO:0000313" key="2">
    <source>
        <dbReference type="EMBL" id="KQK27087.1"/>
    </source>
</evidence>
<dbReference type="STRING" id="452084.AR438_02460"/>
<accession>A0A0Q3HW32</accession>
<dbReference type="EMBL" id="LLYZ01000002">
    <property type="protein sequence ID" value="KQK27087.1"/>
    <property type="molecule type" value="Genomic_DNA"/>
</dbReference>